<evidence type="ECO:0000259" key="4">
    <source>
        <dbReference type="PROSITE" id="PS50949"/>
    </source>
</evidence>
<dbReference type="PRINTS" id="PR00035">
    <property type="entry name" value="HTHGNTR"/>
</dbReference>
<dbReference type="InterPro" id="IPR008920">
    <property type="entry name" value="TF_FadR/GntR_C"/>
</dbReference>
<evidence type="ECO:0000313" key="6">
    <source>
        <dbReference type="Proteomes" id="UP001056255"/>
    </source>
</evidence>
<proteinExistence type="predicted"/>
<dbReference type="SMART" id="SM00895">
    <property type="entry name" value="FCD"/>
    <property type="match status" value="1"/>
</dbReference>
<dbReference type="Pfam" id="PF00392">
    <property type="entry name" value="GntR"/>
    <property type="match status" value="1"/>
</dbReference>
<feature type="domain" description="HTH gntR-type" evidence="4">
    <location>
        <begin position="20"/>
        <end position="88"/>
    </location>
</feature>
<evidence type="ECO:0000313" key="5">
    <source>
        <dbReference type="EMBL" id="USH04340.1"/>
    </source>
</evidence>
<dbReference type="Proteomes" id="UP001056255">
    <property type="component" value="Chromosome II"/>
</dbReference>
<dbReference type="InterPro" id="IPR000524">
    <property type="entry name" value="Tscrpt_reg_HTH_GntR"/>
</dbReference>
<dbReference type="CDD" id="cd07377">
    <property type="entry name" value="WHTH_GntR"/>
    <property type="match status" value="1"/>
</dbReference>
<keyword evidence="2" id="KW-0238">DNA-binding</keyword>
<name>A0ABY4WZD2_9GAMM</name>
<organism evidence="5 6">
    <name type="scientific">Grimontia kaedaensis</name>
    <dbReference type="NCBI Taxonomy" id="2872157"/>
    <lineage>
        <taxon>Bacteria</taxon>
        <taxon>Pseudomonadati</taxon>
        <taxon>Pseudomonadota</taxon>
        <taxon>Gammaproteobacteria</taxon>
        <taxon>Vibrionales</taxon>
        <taxon>Vibrionaceae</taxon>
        <taxon>Grimontia</taxon>
    </lineage>
</organism>
<gene>
    <name evidence="5" type="ORF">K6Q96_21620</name>
</gene>
<dbReference type="InterPro" id="IPR036390">
    <property type="entry name" value="WH_DNA-bd_sf"/>
</dbReference>
<dbReference type="SUPFAM" id="SSF46785">
    <property type="entry name" value="Winged helix' DNA-binding domain"/>
    <property type="match status" value="1"/>
</dbReference>
<dbReference type="EMBL" id="CP082276">
    <property type="protein sequence ID" value="USH04340.1"/>
    <property type="molecule type" value="Genomic_DNA"/>
</dbReference>
<reference evidence="5" key="1">
    <citation type="submission" date="2021-08" db="EMBL/GenBank/DDBJ databases">
        <authorList>
            <person name="Sakaguchi M."/>
            <person name="Kikuchi T."/>
            <person name="Urbanczyk H."/>
        </authorList>
    </citation>
    <scope>NUCLEOTIDE SEQUENCE</scope>
    <source>
        <strain evidence="5">020920N</strain>
    </source>
</reference>
<keyword evidence="3" id="KW-0804">Transcription</keyword>
<dbReference type="PANTHER" id="PTHR43537:SF44">
    <property type="entry name" value="GNTR FAMILY REGULATORY PROTEIN"/>
    <property type="match status" value="1"/>
</dbReference>
<dbReference type="Gene3D" id="1.10.10.10">
    <property type="entry name" value="Winged helix-like DNA-binding domain superfamily/Winged helix DNA-binding domain"/>
    <property type="match status" value="1"/>
</dbReference>
<dbReference type="PROSITE" id="PS50949">
    <property type="entry name" value="HTH_GNTR"/>
    <property type="match status" value="1"/>
</dbReference>
<keyword evidence="1" id="KW-0805">Transcription regulation</keyword>
<dbReference type="SUPFAM" id="SSF48008">
    <property type="entry name" value="GntR ligand-binding domain-like"/>
    <property type="match status" value="1"/>
</dbReference>
<dbReference type="Pfam" id="PF07729">
    <property type="entry name" value="FCD"/>
    <property type="match status" value="1"/>
</dbReference>
<evidence type="ECO:0000256" key="1">
    <source>
        <dbReference type="ARBA" id="ARBA00023015"/>
    </source>
</evidence>
<evidence type="ECO:0000256" key="3">
    <source>
        <dbReference type="ARBA" id="ARBA00023163"/>
    </source>
</evidence>
<dbReference type="PANTHER" id="PTHR43537">
    <property type="entry name" value="TRANSCRIPTIONAL REGULATOR, GNTR FAMILY"/>
    <property type="match status" value="1"/>
</dbReference>
<sequence length="244" mass="27568">MAAMVKQNKLVTEDSAINKGRVADEIIDELERQIVSGQLKDSAPLPSERAMMETFNASRTVIREVIVALENRGLIINRARYRPIVKKPDYKTALDAVGGIVKHFISNKPDVKHLYDMRVFVERMLVRDAAAKATKQDIQLLKAALAENKAAMGDSQRFYQTDKAFHATLYQISGNPIMPTVHQGFTSWLAPHWDMMDRDLEKNQNNYAAHEAIYIAILERDPDAAEQALVSHLDTSWQQVSSTF</sequence>
<dbReference type="Gene3D" id="1.20.120.530">
    <property type="entry name" value="GntR ligand-binding domain-like"/>
    <property type="match status" value="1"/>
</dbReference>
<dbReference type="SMART" id="SM00345">
    <property type="entry name" value="HTH_GNTR"/>
    <property type="match status" value="1"/>
</dbReference>
<evidence type="ECO:0000256" key="2">
    <source>
        <dbReference type="ARBA" id="ARBA00023125"/>
    </source>
</evidence>
<dbReference type="InterPro" id="IPR036388">
    <property type="entry name" value="WH-like_DNA-bd_sf"/>
</dbReference>
<accession>A0ABY4WZD2</accession>
<dbReference type="InterPro" id="IPR011711">
    <property type="entry name" value="GntR_C"/>
</dbReference>
<keyword evidence="6" id="KW-1185">Reference proteome</keyword>
<protein>
    <submittedName>
        <fullName evidence="5">FCD domain-containing protein</fullName>
    </submittedName>
</protein>